<dbReference type="EMBL" id="CP060052">
    <property type="protein sequence ID" value="QNE04679.1"/>
    <property type="molecule type" value="Genomic_DNA"/>
</dbReference>
<organism evidence="1 2">
    <name type="scientific">Croceicoccus marinus</name>
    <dbReference type="NCBI Taxonomy" id="450378"/>
    <lineage>
        <taxon>Bacteria</taxon>
        <taxon>Pseudomonadati</taxon>
        <taxon>Pseudomonadota</taxon>
        <taxon>Alphaproteobacteria</taxon>
        <taxon>Sphingomonadales</taxon>
        <taxon>Erythrobacteraceae</taxon>
        <taxon>Croceicoccus</taxon>
    </lineage>
</organism>
<accession>A0A7G6VSG4</accession>
<dbReference type="Proteomes" id="UP000515297">
    <property type="component" value="Chromosome"/>
</dbReference>
<dbReference type="AlphaFoldDB" id="A0A7G6VSG4"/>
<gene>
    <name evidence="1" type="ORF">H4O24_12040</name>
</gene>
<protein>
    <submittedName>
        <fullName evidence="1">Uncharacterized protein</fullName>
    </submittedName>
</protein>
<sequence>MAFDRLQAAGIDQIGQSLNGIGIMLAKALRTSQVAHEALDAAHPVREILEPQNCTPNVAGRVILYSVHFASPV</sequence>
<evidence type="ECO:0000313" key="2">
    <source>
        <dbReference type="Proteomes" id="UP000515297"/>
    </source>
</evidence>
<evidence type="ECO:0000313" key="1">
    <source>
        <dbReference type="EMBL" id="QNE04679.1"/>
    </source>
</evidence>
<name>A0A7G6VSG4_9SPHN</name>
<proteinExistence type="predicted"/>
<dbReference type="RefSeq" id="WP_185883927.1">
    <property type="nucleotide sequence ID" value="NZ_CP060052.1"/>
</dbReference>
<reference evidence="1 2" key="1">
    <citation type="submission" date="2020-08" db="EMBL/GenBank/DDBJ databases">
        <authorList>
            <person name="Liu G."/>
            <person name="Sun C."/>
        </authorList>
    </citation>
    <scope>NUCLEOTIDE SEQUENCE [LARGE SCALE GENOMIC DNA]</scope>
    <source>
        <strain evidence="1 2">OT19</strain>
    </source>
</reference>